<reference evidence="10" key="2">
    <citation type="submission" date="2018-04" db="EMBL/GenBank/DDBJ databases">
        <title>OnivRS2 (Oryza nivara Reference Sequence Version 2).</title>
        <authorList>
            <person name="Zhang J."/>
            <person name="Kudrna D."/>
            <person name="Lee S."/>
            <person name="Talag J."/>
            <person name="Rajasekar S."/>
            <person name="Welchert J."/>
            <person name="Hsing Y.-I."/>
            <person name="Wing R.A."/>
        </authorList>
    </citation>
    <scope>NUCLEOTIDE SEQUENCE [LARGE SCALE GENOMIC DNA]</scope>
    <source>
        <strain evidence="10">SL10</strain>
    </source>
</reference>
<dbReference type="OMA" id="MPEAVED"/>
<evidence type="ECO:0000256" key="1">
    <source>
        <dbReference type="ARBA" id="ARBA00022527"/>
    </source>
</evidence>
<dbReference type="SMART" id="SM00220">
    <property type="entry name" value="S_TKc"/>
    <property type="match status" value="1"/>
</dbReference>
<evidence type="ECO:0000256" key="7">
    <source>
        <dbReference type="RuleBase" id="RU000304"/>
    </source>
</evidence>
<dbReference type="PANTHER" id="PTHR47987:SF30">
    <property type="entry name" value="OS06G0693200 PROTEIN"/>
    <property type="match status" value="1"/>
</dbReference>
<reference evidence="10" key="1">
    <citation type="submission" date="2015-04" db="UniProtKB">
        <authorList>
            <consortium name="EnsemblPlants"/>
        </authorList>
    </citation>
    <scope>IDENTIFICATION</scope>
    <source>
        <strain evidence="10">SL10</strain>
    </source>
</reference>
<keyword evidence="5 6" id="KW-0067">ATP-binding</keyword>
<name>A0A0E0HI93_ORYNI</name>
<feature type="compositionally biased region" description="Low complexity" evidence="8">
    <location>
        <begin position="487"/>
        <end position="497"/>
    </location>
</feature>
<dbReference type="Proteomes" id="UP000006591">
    <property type="component" value="Chromosome 5"/>
</dbReference>
<evidence type="ECO:0000256" key="8">
    <source>
        <dbReference type="SAM" id="MobiDB-lite"/>
    </source>
</evidence>
<dbReference type="eggNOG" id="KOG1187">
    <property type="taxonomic scope" value="Eukaryota"/>
</dbReference>
<protein>
    <recommendedName>
        <fullName evidence="9">Protein kinase domain-containing protein</fullName>
    </recommendedName>
</protein>
<dbReference type="InterPro" id="IPR000719">
    <property type="entry name" value="Prot_kinase_dom"/>
</dbReference>
<sequence length="497" mass="54887">MEKQDLEDDASRRGGPWRTVSTRDQRVRIPAKRLVAFIFAHGSRGTRESTSALVPINASLLLLLRHHHQLAVSSPSSASPPLITSLAGDAAIATAPQGIVSSRGEMRPLYLRSSGSFKKLLLSIGHRGAKNGNGDAAAKERYTPAAAAAAPESPRKPAWRCFSYEEIHRATNAFHEGNLVGKGGSSEVYRGELPDGRAVAVKRLMGAWACERRERDFLAELGTVGHARHPNVCALLGCCVDRDLYLVFHFSGRGSVSANLHDEKKAPAMGWAVRRAIAVGTARGLEYLHKGCQRRIIHRDIKASNVLLTDDFQPQISDFGLAKWLPSEWTHRAIAPIEGTFGCLAPEYYTHGIVDEKTDVFAFGVFLLEIMTGRKPVDGSHKSLLSWARPFLNEGRIESLVDPRIGGDYDGEEARRLAFVASLCIRSSAKWRPSMTEVLELLEGVEIRQERWTMPEAVEDDDDEELWRFDDLDDEDDEDEEEFNTASPSSCSSSLSN</sequence>
<accession>A0A0E0HI93</accession>
<dbReference type="PANTHER" id="PTHR47987">
    <property type="entry name" value="OS08G0249100 PROTEIN"/>
    <property type="match status" value="1"/>
</dbReference>
<evidence type="ECO:0000256" key="3">
    <source>
        <dbReference type="ARBA" id="ARBA00022741"/>
    </source>
</evidence>
<keyword evidence="3 6" id="KW-0547">Nucleotide-binding</keyword>
<keyword evidence="2" id="KW-0808">Transferase</keyword>
<dbReference type="FunFam" id="1.10.510.10:FF:000423">
    <property type="entry name" value="Putative receptor-like serine/threonine-protein kinase"/>
    <property type="match status" value="1"/>
</dbReference>
<proteinExistence type="inferred from homology"/>
<evidence type="ECO:0000256" key="6">
    <source>
        <dbReference type="PROSITE-ProRule" id="PRU10141"/>
    </source>
</evidence>
<dbReference type="GO" id="GO:0005524">
    <property type="term" value="F:ATP binding"/>
    <property type="evidence" value="ECO:0007669"/>
    <property type="project" value="UniProtKB-UniRule"/>
</dbReference>
<dbReference type="Gene3D" id="1.10.510.10">
    <property type="entry name" value="Transferase(Phosphotransferase) domain 1"/>
    <property type="match status" value="1"/>
</dbReference>
<feature type="compositionally biased region" description="Acidic residues" evidence="8">
    <location>
        <begin position="472"/>
        <end position="483"/>
    </location>
</feature>
<dbReference type="Gramene" id="ONIVA05G27250.1">
    <property type="protein sequence ID" value="ONIVA05G27250.1"/>
    <property type="gene ID" value="ONIVA05G27250"/>
</dbReference>
<dbReference type="PROSITE" id="PS50011">
    <property type="entry name" value="PROTEIN_KINASE_DOM"/>
    <property type="match status" value="1"/>
</dbReference>
<dbReference type="STRING" id="4536.A0A0E0HI93"/>
<dbReference type="InterPro" id="IPR011009">
    <property type="entry name" value="Kinase-like_dom_sf"/>
</dbReference>
<dbReference type="InterPro" id="IPR008271">
    <property type="entry name" value="Ser/Thr_kinase_AS"/>
</dbReference>
<evidence type="ECO:0000256" key="2">
    <source>
        <dbReference type="ARBA" id="ARBA00022679"/>
    </source>
</evidence>
<dbReference type="InterPro" id="IPR017441">
    <property type="entry name" value="Protein_kinase_ATP_BS"/>
</dbReference>
<dbReference type="HOGENOM" id="CLU_000288_21_4_1"/>
<dbReference type="EnsemblPlants" id="ONIVA05G27250.1">
    <property type="protein sequence ID" value="ONIVA05G27250.1"/>
    <property type="gene ID" value="ONIVA05G27250"/>
</dbReference>
<dbReference type="PROSITE" id="PS00108">
    <property type="entry name" value="PROTEIN_KINASE_ST"/>
    <property type="match status" value="1"/>
</dbReference>
<evidence type="ECO:0000256" key="4">
    <source>
        <dbReference type="ARBA" id="ARBA00022777"/>
    </source>
</evidence>
<evidence type="ECO:0000313" key="11">
    <source>
        <dbReference type="Proteomes" id="UP000006591"/>
    </source>
</evidence>
<dbReference type="Pfam" id="PF07714">
    <property type="entry name" value="PK_Tyr_Ser-Thr"/>
    <property type="match status" value="1"/>
</dbReference>
<keyword evidence="1 7" id="KW-0723">Serine/threonine-protein kinase</keyword>
<dbReference type="FunFam" id="3.30.200.20:FF:000325">
    <property type="entry name" value="Putative receptor-like serine/threonine-protein kinase"/>
    <property type="match status" value="1"/>
</dbReference>
<dbReference type="GO" id="GO:0004674">
    <property type="term" value="F:protein serine/threonine kinase activity"/>
    <property type="evidence" value="ECO:0007669"/>
    <property type="project" value="UniProtKB-KW"/>
</dbReference>
<feature type="compositionally biased region" description="Basic and acidic residues" evidence="8">
    <location>
        <begin position="1"/>
        <end position="12"/>
    </location>
</feature>
<dbReference type="SUPFAM" id="SSF56112">
    <property type="entry name" value="Protein kinase-like (PK-like)"/>
    <property type="match status" value="1"/>
</dbReference>
<keyword evidence="11" id="KW-1185">Reference proteome</keyword>
<evidence type="ECO:0000259" key="9">
    <source>
        <dbReference type="PROSITE" id="PS50011"/>
    </source>
</evidence>
<dbReference type="InterPro" id="IPR001245">
    <property type="entry name" value="Ser-Thr/Tyr_kinase_cat_dom"/>
</dbReference>
<feature type="domain" description="Protein kinase" evidence="9">
    <location>
        <begin position="174"/>
        <end position="445"/>
    </location>
</feature>
<feature type="region of interest" description="Disordered" evidence="8">
    <location>
        <begin position="472"/>
        <end position="497"/>
    </location>
</feature>
<dbReference type="InterPro" id="IPR046958">
    <property type="entry name" value="RBK1/2/STUNTED"/>
</dbReference>
<dbReference type="AlphaFoldDB" id="A0A0E0HI93"/>
<evidence type="ECO:0000313" key="10">
    <source>
        <dbReference type="EnsemblPlants" id="ONIVA05G27250.1"/>
    </source>
</evidence>
<evidence type="ECO:0000256" key="5">
    <source>
        <dbReference type="ARBA" id="ARBA00022840"/>
    </source>
</evidence>
<feature type="binding site" evidence="6">
    <location>
        <position position="202"/>
    </location>
    <ligand>
        <name>ATP</name>
        <dbReference type="ChEBI" id="CHEBI:30616"/>
    </ligand>
</feature>
<comment type="similarity">
    <text evidence="7">Belongs to the protein kinase superfamily.</text>
</comment>
<keyword evidence="4" id="KW-0418">Kinase</keyword>
<dbReference type="PROSITE" id="PS00107">
    <property type="entry name" value="PROTEIN_KINASE_ATP"/>
    <property type="match status" value="1"/>
</dbReference>
<organism evidence="10">
    <name type="scientific">Oryza nivara</name>
    <name type="common">Indian wild rice</name>
    <name type="synonym">Oryza sativa f. spontanea</name>
    <dbReference type="NCBI Taxonomy" id="4536"/>
    <lineage>
        <taxon>Eukaryota</taxon>
        <taxon>Viridiplantae</taxon>
        <taxon>Streptophyta</taxon>
        <taxon>Embryophyta</taxon>
        <taxon>Tracheophyta</taxon>
        <taxon>Spermatophyta</taxon>
        <taxon>Magnoliopsida</taxon>
        <taxon>Liliopsida</taxon>
        <taxon>Poales</taxon>
        <taxon>Poaceae</taxon>
        <taxon>BOP clade</taxon>
        <taxon>Oryzoideae</taxon>
        <taxon>Oryzeae</taxon>
        <taxon>Oryzinae</taxon>
        <taxon>Oryza</taxon>
    </lineage>
</organism>
<feature type="region of interest" description="Disordered" evidence="8">
    <location>
        <begin position="1"/>
        <end position="23"/>
    </location>
</feature>
<dbReference type="Gene3D" id="3.30.200.20">
    <property type="entry name" value="Phosphorylase Kinase, domain 1"/>
    <property type="match status" value="1"/>
</dbReference>